<dbReference type="InterPro" id="IPR001173">
    <property type="entry name" value="Glyco_trans_2-like"/>
</dbReference>
<keyword evidence="5" id="KW-0472">Membrane</keyword>
<protein>
    <recommendedName>
        <fullName evidence="9">4,4'-diaponeurosporenoate glycosyltransferase</fullName>
    </recommendedName>
</protein>
<evidence type="ECO:0000313" key="12">
    <source>
        <dbReference type="Proteomes" id="UP000019277"/>
    </source>
</evidence>
<dbReference type="PATRIC" id="fig|909613.9.peg.6034"/>
<evidence type="ECO:0000256" key="1">
    <source>
        <dbReference type="ARBA" id="ARBA00004236"/>
    </source>
</evidence>
<feature type="domain" description="Glycosyltransferase 2-like" evidence="10">
    <location>
        <begin position="7"/>
        <end position="134"/>
    </location>
</feature>
<dbReference type="eggNOG" id="COG1215">
    <property type="taxonomic scope" value="Bacteria"/>
</dbReference>
<comment type="subcellular location">
    <subcellularLocation>
        <location evidence="1">Cell membrane</location>
    </subcellularLocation>
</comment>
<comment type="similarity">
    <text evidence="8">Belongs to the glycosyltransferase 2 family. CrtQ subfamily.</text>
</comment>
<dbReference type="RefSeq" id="WP_035289187.1">
    <property type="nucleotide sequence ID" value="NZ_AYXG01000231.1"/>
</dbReference>
<evidence type="ECO:0000256" key="5">
    <source>
        <dbReference type="ARBA" id="ARBA00023136"/>
    </source>
</evidence>
<evidence type="ECO:0000256" key="2">
    <source>
        <dbReference type="ARBA" id="ARBA00022475"/>
    </source>
</evidence>
<dbReference type="AlphaFoldDB" id="W7IXC5"/>
<evidence type="ECO:0000256" key="9">
    <source>
        <dbReference type="ARBA" id="ARBA00040345"/>
    </source>
</evidence>
<evidence type="ECO:0000256" key="8">
    <source>
        <dbReference type="ARBA" id="ARBA00038120"/>
    </source>
</evidence>
<comment type="caution">
    <text evidence="11">The sequence shown here is derived from an EMBL/GenBank/DDBJ whole genome shotgun (WGS) entry which is preliminary data.</text>
</comment>
<comment type="pathway">
    <text evidence="7">Carotenoid biosynthesis; staphyloxanthin biosynthesis; staphyloxanthin from farnesyl diphosphate: step 4/5.</text>
</comment>
<dbReference type="GO" id="GO:0005886">
    <property type="term" value="C:plasma membrane"/>
    <property type="evidence" value="ECO:0007669"/>
    <property type="project" value="UniProtKB-SubCell"/>
</dbReference>
<dbReference type="EMBL" id="AYXG01000231">
    <property type="protein sequence ID" value="EWC58679.1"/>
    <property type="molecule type" value="Genomic_DNA"/>
</dbReference>
<dbReference type="SUPFAM" id="SSF53448">
    <property type="entry name" value="Nucleotide-diphospho-sugar transferases"/>
    <property type="match status" value="1"/>
</dbReference>
<dbReference type="STRING" id="909613.UO65_6033"/>
<comment type="function">
    <text evidence="6">Catalyzes the glycosylation of 4,4'-diaponeurosporenoate, i.e. the esterification of glucose at the C1'' position with the carboxyl group of 4,4'-diaponeurosporenic acid, to form glycosyl-4,4'-diaponeurosporenoate. This is a step in the biosynthesis of staphyloxanthin, an orange pigment present in most staphylococci strains.</text>
</comment>
<evidence type="ECO:0000256" key="3">
    <source>
        <dbReference type="ARBA" id="ARBA00022676"/>
    </source>
</evidence>
<reference evidence="11 12" key="1">
    <citation type="journal article" date="2014" name="Genome Announc.">
        <title>Draft Genome Sequence of the Antitrypanosomally Active Sponge-Associated Bacterium Actinokineospora sp. Strain EG49.</title>
        <authorList>
            <person name="Harjes J."/>
            <person name="Ryu T."/>
            <person name="Abdelmohsen U.R."/>
            <person name="Moitinho-Silva L."/>
            <person name="Horn H."/>
            <person name="Ravasi T."/>
            <person name="Hentschel U."/>
        </authorList>
    </citation>
    <scope>NUCLEOTIDE SEQUENCE [LARGE SCALE GENOMIC DNA]</scope>
    <source>
        <strain evidence="11 12">EG49</strain>
    </source>
</reference>
<keyword evidence="3" id="KW-0328">Glycosyltransferase</keyword>
<evidence type="ECO:0000256" key="6">
    <source>
        <dbReference type="ARBA" id="ARBA00037281"/>
    </source>
</evidence>
<dbReference type="GO" id="GO:0016757">
    <property type="term" value="F:glycosyltransferase activity"/>
    <property type="evidence" value="ECO:0007669"/>
    <property type="project" value="UniProtKB-KW"/>
</dbReference>
<dbReference type="PANTHER" id="PTHR43646:SF2">
    <property type="entry name" value="GLYCOSYLTRANSFERASE 2-LIKE DOMAIN-CONTAINING PROTEIN"/>
    <property type="match status" value="1"/>
</dbReference>
<organism evidence="11 12">
    <name type="scientific">Actinokineospora spheciospongiae</name>
    <dbReference type="NCBI Taxonomy" id="909613"/>
    <lineage>
        <taxon>Bacteria</taxon>
        <taxon>Bacillati</taxon>
        <taxon>Actinomycetota</taxon>
        <taxon>Actinomycetes</taxon>
        <taxon>Pseudonocardiales</taxon>
        <taxon>Pseudonocardiaceae</taxon>
        <taxon>Actinokineospora</taxon>
    </lineage>
</organism>
<dbReference type="Gene3D" id="3.90.550.10">
    <property type="entry name" value="Spore Coat Polysaccharide Biosynthesis Protein SpsA, Chain A"/>
    <property type="match status" value="1"/>
</dbReference>
<evidence type="ECO:0000259" key="10">
    <source>
        <dbReference type="Pfam" id="PF00535"/>
    </source>
</evidence>
<name>W7IXC5_9PSEU</name>
<evidence type="ECO:0000256" key="4">
    <source>
        <dbReference type="ARBA" id="ARBA00022679"/>
    </source>
</evidence>
<evidence type="ECO:0000313" key="11">
    <source>
        <dbReference type="EMBL" id="EWC58679.1"/>
    </source>
</evidence>
<keyword evidence="12" id="KW-1185">Reference proteome</keyword>
<dbReference type="InterPro" id="IPR029044">
    <property type="entry name" value="Nucleotide-diphossugar_trans"/>
</dbReference>
<accession>W7IXC5</accession>
<dbReference type="PANTHER" id="PTHR43646">
    <property type="entry name" value="GLYCOSYLTRANSFERASE"/>
    <property type="match status" value="1"/>
</dbReference>
<evidence type="ECO:0000256" key="7">
    <source>
        <dbReference type="ARBA" id="ARBA00037904"/>
    </source>
</evidence>
<dbReference type="Pfam" id="PF00535">
    <property type="entry name" value="Glycos_transf_2"/>
    <property type="match status" value="1"/>
</dbReference>
<sequence length="222" mass="23650">MLTGIEVVVPAHDEREHLPDCLAALADAAARAPLPVHVTVVADSCRDDTAAVAEAAGATVVTVSARNVGAARAAGFATVARPGRWLATTDADTRVPRTWFTDQLAQRADVVAGEVDVLDWTAWPAWLPHLYRARYSRERGHVHGANLAFTAEAYLAVGGFPALPVHEDVRLVEHLRAAGFRVVHPDTAPVVTSARRTSRCTGGFATHLTDLAEARDRLTGTG</sequence>
<gene>
    <name evidence="11" type="ORF">UO65_6033</name>
</gene>
<keyword evidence="4 11" id="KW-0808">Transferase</keyword>
<dbReference type="Proteomes" id="UP000019277">
    <property type="component" value="Unassembled WGS sequence"/>
</dbReference>
<proteinExistence type="inferred from homology"/>
<keyword evidence="2" id="KW-1003">Cell membrane</keyword>